<reference evidence="8 9" key="1">
    <citation type="submission" date="2018-05" db="EMBL/GenBank/DDBJ databases">
        <title>Genome Sequence of an Efficient Indole-Degrading Bacterium, Alcaligenes sp.YBY.</title>
        <authorList>
            <person name="Yang B."/>
        </authorList>
    </citation>
    <scope>NUCLEOTIDE SEQUENCE [LARGE SCALE GENOMIC DNA]</scope>
    <source>
        <strain evidence="8 9">YBY</strain>
    </source>
</reference>
<comment type="caution">
    <text evidence="8">The sequence shown here is derived from an EMBL/GenBank/DDBJ whole genome shotgun (WGS) entry which is preliminary data.</text>
</comment>
<reference evidence="8 9" key="2">
    <citation type="submission" date="2018-05" db="EMBL/GenBank/DDBJ databases">
        <authorList>
            <person name="Lanie J.A."/>
            <person name="Ng W.-L."/>
            <person name="Kazmierczak K.M."/>
            <person name="Andrzejewski T.M."/>
            <person name="Davidsen T.M."/>
            <person name="Wayne K.J."/>
            <person name="Tettelin H."/>
            <person name="Glass J.I."/>
            <person name="Rusch D."/>
            <person name="Podicherti R."/>
            <person name="Tsui H.-C.T."/>
            <person name="Winkler M.E."/>
        </authorList>
    </citation>
    <scope>NUCLEOTIDE SEQUENCE [LARGE SCALE GENOMIC DNA]</scope>
    <source>
        <strain evidence="8 9">YBY</strain>
    </source>
</reference>
<dbReference type="InterPro" id="IPR020829">
    <property type="entry name" value="GlycerAld_3-P_DH_cat"/>
</dbReference>
<keyword evidence="4" id="KW-0547">Nucleotide-binding</keyword>
<feature type="active site" description="Nucleophile" evidence="3">
    <location>
        <position position="161"/>
    </location>
</feature>
<keyword evidence="2 8" id="KW-0560">Oxidoreductase</keyword>
<dbReference type="Gene3D" id="3.40.50.720">
    <property type="entry name" value="NAD(P)-binding Rossmann-like Domain"/>
    <property type="match status" value="1"/>
</dbReference>
<evidence type="ECO:0000256" key="2">
    <source>
        <dbReference type="ARBA" id="ARBA00023002"/>
    </source>
</evidence>
<dbReference type="InterPro" id="IPR020828">
    <property type="entry name" value="GlycerAld_3-P_DH_NAD(P)-bd"/>
</dbReference>
<sequence>MPLPRPIRIAINGYGRIGRCLLRAIYESPRRQEFDIVVINEPATIATMAYLTRFDSTHGVFPAQVEHNEHELIVGGKAIRVLHETDPNAIDWAALNLDMLIECSGAFGSRAQLQQFLNAGCPRVLLSNPGNSAQDVDFTAVLGINHEQLQGDELIVSNASCTTNAIIPVLAELDKTFGIRHAFLSTLHSVMNDQPMIDGYHSSDLARTRSALQSMIPVSTGLATGVERLLPQLKGKVQAKSIRVPILNVSAIDLMVNLERDTSRDEINQLFQKAAQQWPGILDYSDQAHASIDFNHNPHSAVVDGSQTRTNGDGLVNMLVWFDNEWGFSNRMLDIACVWAARFLRQP</sequence>
<dbReference type="GO" id="GO:0004365">
    <property type="term" value="F:glyceraldehyde-3-phosphate dehydrogenase (NAD+) (phosphorylating) activity"/>
    <property type="evidence" value="ECO:0007669"/>
    <property type="project" value="UniProtKB-EC"/>
</dbReference>
<dbReference type="EC" id="1.2.1.12" evidence="8"/>
<evidence type="ECO:0000313" key="8">
    <source>
        <dbReference type="EMBL" id="PWE16138.1"/>
    </source>
</evidence>
<dbReference type="PROSITE" id="PS00071">
    <property type="entry name" value="GAPDH"/>
    <property type="match status" value="1"/>
</dbReference>
<dbReference type="Proteomes" id="UP000245216">
    <property type="component" value="Unassembled WGS sequence"/>
</dbReference>
<dbReference type="Pfam" id="PF02800">
    <property type="entry name" value="Gp_dh_C"/>
    <property type="match status" value="1"/>
</dbReference>
<organism evidence="8 9">
    <name type="scientific">Alcaligenes faecalis</name>
    <dbReference type="NCBI Taxonomy" id="511"/>
    <lineage>
        <taxon>Bacteria</taxon>
        <taxon>Pseudomonadati</taxon>
        <taxon>Pseudomonadota</taxon>
        <taxon>Betaproteobacteria</taxon>
        <taxon>Burkholderiales</taxon>
        <taxon>Alcaligenaceae</taxon>
        <taxon>Alcaligenes</taxon>
    </lineage>
</organism>
<feature type="binding site" evidence="4">
    <location>
        <position position="324"/>
    </location>
    <ligand>
        <name>NAD(+)</name>
        <dbReference type="ChEBI" id="CHEBI:57540"/>
    </ligand>
</feature>
<dbReference type="PRINTS" id="PR00078">
    <property type="entry name" value="G3PDHDRGNASE"/>
</dbReference>
<accession>A0A2U2BQ67</accession>
<evidence type="ECO:0000313" key="9">
    <source>
        <dbReference type="Proteomes" id="UP000245216"/>
    </source>
</evidence>
<keyword evidence="4" id="KW-0520">NAD</keyword>
<gene>
    <name evidence="8" type="primary">gapA</name>
    <name evidence="8" type="ORF">DF183_05290</name>
</gene>
<dbReference type="Gene3D" id="3.30.360.10">
    <property type="entry name" value="Dihydrodipicolinate Reductase, domain 2"/>
    <property type="match status" value="1"/>
</dbReference>
<dbReference type="SUPFAM" id="SSF55347">
    <property type="entry name" value="Glyceraldehyde-3-phosphate dehydrogenase-like, C-terminal domain"/>
    <property type="match status" value="1"/>
</dbReference>
<comment type="subunit">
    <text evidence="1">Homotetramer.</text>
</comment>
<feature type="site" description="Activates thiol group during catalysis" evidence="5">
    <location>
        <position position="188"/>
    </location>
</feature>
<evidence type="ECO:0000259" key="7">
    <source>
        <dbReference type="SMART" id="SM00846"/>
    </source>
</evidence>
<evidence type="ECO:0000256" key="4">
    <source>
        <dbReference type="PIRSR" id="PIRSR000149-3"/>
    </source>
</evidence>
<protein>
    <submittedName>
        <fullName evidence="8">Erythrose-4-phosphate dehydrogenase</fullName>
        <ecNumber evidence="8">1.2.1.12</ecNumber>
    </submittedName>
</protein>
<dbReference type="Pfam" id="PF00044">
    <property type="entry name" value="Gp_dh_N"/>
    <property type="match status" value="1"/>
</dbReference>
<dbReference type="InterPro" id="IPR036291">
    <property type="entry name" value="NAD(P)-bd_dom_sf"/>
</dbReference>
<dbReference type="InterPro" id="IPR020830">
    <property type="entry name" value="GlycerAld_3-P_DH_AS"/>
</dbReference>
<dbReference type="AlphaFoldDB" id="A0A2U2BQ67"/>
<feature type="domain" description="Glyceraldehyde 3-phosphate dehydrogenase NAD(P) binding" evidence="7">
    <location>
        <begin position="7"/>
        <end position="161"/>
    </location>
</feature>
<dbReference type="STRING" id="511.UZ73_18720"/>
<dbReference type="FunFam" id="3.40.50.720:FF:000001">
    <property type="entry name" value="Glyceraldehyde-3-phosphate dehydrogenase"/>
    <property type="match status" value="1"/>
</dbReference>
<name>A0A2U2BQ67_ALCFA</name>
<evidence type="ECO:0000256" key="3">
    <source>
        <dbReference type="PIRSR" id="PIRSR000149-1"/>
    </source>
</evidence>
<feature type="binding site" evidence="4">
    <location>
        <begin position="16"/>
        <end position="17"/>
    </location>
    <ligand>
        <name>NAD(+)</name>
        <dbReference type="ChEBI" id="CHEBI:57540"/>
    </ligand>
</feature>
<dbReference type="GO" id="GO:0051287">
    <property type="term" value="F:NAD binding"/>
    <property type="evidence" value="ECO:0007669"/>
    <property type="project" value="InterPro"/>
</dbReference>
<dbReference type="PANTHER" id="PTHR43148">
    <property type="entry name" value="GLYCERALDEHYDE-3-PHOSPHATE DEHYDROGENASE 2"/>
    <property type="match status" value="1"/>
</dbReference>
<comment type="similarity">
    <text evidence="6">Belongs to the glyceraldehyde-3-phosphate dehydrogenase family.</text>
</comment>
<dbReference type="PIRSF" id="PIRSF000149">
    <property type="entry name" value="GAP_DH"/>
    <property type="match status" value="1"/>
</dbReference>
<evidence type="ECO:0000256" key="6">
    <source>
        <dbReference type="RuleBase" id="RU000397"/>
    </source>
</evidence>
<evidence type="ECO:0000256" key="5">
    <source>
        <dbReference type="PIRSR" id="PIRSR000149-4"/>
    </source>
</evidence>
<proteinExistence type="inferred from homology"/>
<dbReference type="InterPro" id="IPR020831">
    <property type="entry name" value="GlycerAld/Erythrose_P_DH"/>
</dbReference>
<dbReference type="EMBL" id="QEXO01000001">
    <property type="protein sequence ID" value="PWE16138.1"/>
    <property type="molecule type" value="Genomic_DNA"/>
</dbReference>
<feature type="binding site" evidence="4">
    <location>
        <position position="127"/>
    </location>
    <ligand>
        <name>NAD(+)</name>
        <dbReference type="ChEBI" id="CHEBI:57540"/>
    </ligand>
</feature>
<dbReference type="SMART" id="SM00846">
    <property type="entry name" value="Gp_dh_N"/>
    <property type="match status" value="1"/>
</dbReference>
<dbReference type="RefSeq" id="WP_109088559.1">
    <property type="nucleotide sequence ID" value="NZ_QEXO01000001.1"/>
</dbReference>
<evidence type="ECO:0000256" key="1">
    <source>
        <dbReference type="ARBA" id="ARBA00011881"/>
    </source>
</evidence>
<dbReference type="SUPFAM" id="SSF51735">
    <property type="entry name" value="NAD(P)-binding Rossmann-fold domains"/>
    <property type="match status" value="1"/>
</dbReference>